<keyword evidence="2" id="KW-0472">Membrane</keyword>
<name>A0A6L2NIV8_TANCI</name>
<reference evidence="3" key="1">
    <citation type="journal article" date="2019" name="Sci. Rep.">
        <title>Draft genome of Tanacetum cinerariifolium, the natural source of mosquito coil.</title>
        <authorList>
            <person name="Yamashiro T."/>
            <person name="Shiraishi A."/>
            <person name="Satake H."/>
            <person name="Nakayama K."/>
        </authorList>
    </citation>
    <scope>NUCLEOTIDE SEQUENCE</scope>
</reference>
<evidence type="ECO:0008006" key="4">
    <source>
        <dbReference type="Google" id="ProtNLM"/>
    </source>
</evidence>
<protein>
    <recommendedName>
        <fullName evidence="4">Transposase (Putative), gypsy type</fullName>
    </recommendedName>
</protein>
<feature type="compositionally biased region" description="Basic residues" evidence="1">
    <location>
        <begin position="198"/>
        <end position="207"/>
    </location>
</feature>
<gene>
    <name evidence="3" type="ORF">Tci_057060</name>
</gene>
<dbReference type="AlphaFoldDB" id="A0A6L2NIV8"/>
<organism evidence="3">
    <name type="scientific">Tanacetum cinerariifolium</name>
    <name type="common">Dalmatian daisy</name>
    <name type="synonym">Chrysanthemum cinerariifolium</name>
    <dbReference type="NCBI Taxonomy" id="118510"/>
    <lineage>
        <taxon>Eukaryota</taxon>
        <taxon>Viridiplantae</taxon>
        <taxon>Streptophyta</taxon>
        <taxon>Embryophyta</taxon>
        <taxon>Tracheophyta</taxon>
        <taxon>Spermatophyta</taxon>
        <taxon>Magnoliopsida</taxon>
        <taxon>eudicotyledons</taxon>
        <taxon>Gunneridae</taxon>
        <taxon>Pentapetalae</taxon>
        <taxon>asterids</taxon>
        <taxon>campanulids</taxon>
        <taxon>Asterales</taxon>
        <taxon>Asteraceae</taxon>
        <taxon>Asteroideae</taxon>
        <taxon>Anthemideae</taxon>
        <taxon>Anthemidinae</taxon>
        <taxon>Tanacetum</taxon>
    </lineage>
</organism>
<accession>A0A6L2NIV8</accession>
<feature type="region of interest" description="Disordered" evidence="1">
    <location>
        <begin position="194"/>
        <end position="236"/>
    </location>
</feature>
<evidence type="ECO:0000313" key="3">
    <source>
        <dbReference type="EMBL" id="GEU85082.1"/>
    </source>
</evidence>
<evidence type="ECO:0000256" key="1">
    <source>
        <dbReference type="SAM" id="MobiDB-lite"/>
    </source>
</evidence>
<keyword evidence="2" id="KW-1133">Transmembrane helix</keyword>
<feature type="compositionally biased region" description="Polar residues" evidence="1">
    <location>
        <begin position="226"/>
        <end position="236"/>
    </location>
</feature>
<evidence type="ECO:0000256" key="2">
    <source>
        <dbReference type="SAM" id="Phobius"/>
    </source>
</evidence>
<sequence length="905" mass="99325">MLFSKRPDSDVVCHTKPLDSLKRWNDHFFWVNSFAFLASFPWHTGKNVSRDPFPKSIEFRLDDYTVLVAHPAPFWKFSEPFLCLMEMSRNYTLDEDTYPTFLHDDGWVADHTKVKVEERECAEEEARLLDSTVGRVVLLLPVALARVESKLEASMERLFDKGGSADQGDSATGGGQETGTEIVTGVRIVVEENVAAEKHKRPQKKRQAATDASGSSHPPKKLRSDYGTSSGVVNASKSPSSLKELLASSILNVESGVVIVATLPFVTFSISAIPEHESGVPDDSVTGPNLRTIGATERFVITSDSFHHSSTNASRAEGDSIITSVVIPPVMIEVVITTHVASIPSAPALKPSTKVITLICDMDYEEMFIEFSIRTARHACLSTEVRMRNEYCLSERRRLESEFEKQAGLLKAKDDEVEGLKAQLLLKEAEAAEAIHLHAEVTDLEDSVVGKERKLTDFNSLITSVKSQNDILADQLERFQDDRMKVVNDKFYQLYDFVEMALHLEERFYPHLLTTISCRRWLLAQGMELAIVKCLNSPEYLFVLRAAISKAIEKGMQDGLSAEITHGKEGRILTDVAAHNPSVEADYIFALQKLQNVNFSLLAELKSNNDASVETVMDILRLEEPLNKKLGLNELQPTVDQLMVPIHYSSDKVIISATALSLALDVSSIRVQKIRKNITNQRSALHDVFVPLAGPFSTAALTGTKGTSGIMSAAANTTMALSTTLASASTVPPITIEDYKVMSTDGPEDAQGSGQGEVASFPNTVRACLHPPHGLLRCFGRRVLQVGMPISTGITASVAYVSENGVSSLLDLIIKLFKPFVSSVVVIGPAIVVIVVVIVAAVVVVVVAVVVESLVRLAKVRYYRSSIVGVVRSILSSLSGYFWLLTLRCATVTDGTRSSVLYRRL</sequence>
<feature type="transmembrane region" description="Helical" evidence="2">
    <location>
        <begin position="862"/>
        <end position="884"/>
    </location>
</feature>
<dbReference type="EMBL" id="BKCJ010009033">
    <property type="protein sequence ID" value="GEU85082.1"/>
    <property type="molecule type" value="Genomic_DNA"/>
</dbReference>
<feature type="transmembrane region" description="Helical" evidence="2">
    <location>
        <begin position="820"/>
        <end position="850"/>
    </location>
</feature>
<keyword evidence="2" id="KW-0812">Transmembrane</keyword>
<feature type="non-terminal residue" evidence="3">
    <location>
        <position position="905"/>
    </location>
</feature>
<comment type="caution">
    <text evidence="3">The sequence shown here is derived from an EMBL/GenBank/DDBJ whole genome shotgun (WGS) entry which is preliminary data.</text>
</comment>
<proteinExistence type="predicted"/>